<dbReference type="EMBL" id="ABYH01000352">
    <property type="protein sequence ID" value="EEC95271.1"/>
    <property type="molecule type" value="Genomic_DNA"/>
</dbReference>
<proteinExistence type="predicted"/>
<dbReference type="AlphaFoldDB" id="B7BE96"/>
<sequence length="44" mass="5395">MKKALIMKEQIGIRFRFSMKRRRPFHLFALSVFLSEKRRQISLV</sequence>
<evidence type="ECO:0000313" key="1">
    <source>
        <dbReference type="EMBL" id="EEC95271.1"/>
    </source>
</evidence>
<dbReference type="Proteomes" id="UP000005510">
    <property type="component" value="Unassembled WGS sequence"/>
</dbReference>
<reference evidence="1 2" key="2">
    <citation type="submission" date="2008-10" db="EMBL/GenBank/DDBJ databases">
        <authorList>
            <person name="Fulton L."/>
            <person name="Clifton S."/>
            <person name="Fulton B."/>
            <person name="Xu J."/>
            <person name="Minx P."/>
            <person name="Pepin K.H."/>
            <person name="Johnson M."/>
            <person name="Bhonagiri V."/>
            <person name="Nash W.E."/>
            <person name="Mardis E.R."/>
            <person name="Wilson R.K."/>
        </authorList>
    </citation>
    <scope>NUCLEOTIDE SEQUENCE [LARGE SCALE GENOMIC DNA]</scope>
    <source>
        <strain evidence="1 2">DSM 18315</strain>
    </source>
</reference>
<organism evidence="1 2">
    <name type="scientific">Parabacteroides johnsonii DSM 18315</name>
    <dbReference type="NCBI Taxonomy" id="537006"/>
    <lineage>
        <taxon>Bacteria</taxon>
        <taxon>Pseudomonadati</taxon>
        <taxon>Bacteroidota</taxon>
        <taxon>Bacteroidia</taxon>
        <taxon>Bacteroidales</taxon>
        <taxon>Tannerellaceae</taxon>
        <taxon>Parabacteroides</taxon>
    </lineage>
</organism>
<gene>
    <name evidence="1" type="ORF">PRABACTJOHN_03375</name>
</gene>
<comment type="caution">
    <text evidence="1">The sequence shown here is derived from an EMBL/GenBank/DDBJ whole genome shotgun (WGS) entry which is preliminary data.</text>
</comment>
<accession>B7BE96</accession>
<evidence type="ECO:0000313" key="2">
    <source>
        <dbReference type="Proteomes" id="UP000005510"/>
    </source>
</evidence>
<name>B7BE96_9BACT</name>
<reference evidence="1 2" key="1">
    <citation type="submission" date="2008-10" db="EMBL/GenBank/DDBJ databases">
        <title>Draft genome sequence of Parabacteroides johnsonii (DSM 18315).</title>
        <authorList>
            <person name="Sudarsanam P."/>
            <person name="Ley R."/>
            <person name="Guruge J."/>
            <person name="Turnbaugh P.J."/>
            <person name="Mahowald M."/>
            <person name="Liep D."/>
            <person name="Gordon J."/>
        </authorList>
    </citation>
    <scope>NUCLEOTIDE SEQUENCE [LARGE SCALE GENOMIC DNA]</scope>
    <source>
        <strain evidence="1 2">DSM 18315</strain>
    </source>
</reference>
<dbReference type="HOGENOM" id="CLU_3219679_0_0_10"/>
<protein>
    <submittedName>
        <fullName evidence="1">Uncharacterized protein</fullName>
    </submittedName>
</protein>